<name>A0A2H1VE25_SPOFR</name>
<organism evidence="1">
    <name type="scientific">Spodoptera frugiperda</name>
    <name type="common">Fall armyworm</name>
    <dbReference type="NCBI Taxonomy" id="7108"/>
    <lineage>
        <taxon>Eukaryota</taxon>
        <taxon>Metazoa</taxon>
        <taxon>Ecdysozoa</taxon>
        <taxon>Arthropoda</taxon>
        <taxon>Hexapoda</taxon>
        <taxon>Insecta</taxon>
        <taxon>Pterygota</taxon>
        <taxon>Neoptera</taxon>
        <taxon>Endopterygota</taxon>
        <taxon>Lepidoptera</taxon>
        <taxon>Glossata</taxon>
        <taxon>Ditrysia</taxon>
        <taxon>Noctuoidea</taxon>
        <taxon>Noctuidae</taxon>
        <taxon>Amphipyrinae</taxon>
        <taxon>Spodoptera</taxon>
    </lineage>
</organism>
<dbReference type="AlphaFoldDB" id="A0A2H1VE25"/>
<sequence>MSNFIKKLKFLTLVFRDCMGGGESLPSEVVDEVENADDSCLEEVMNVENHPMTSPALGEARGSIRLLLTKNHSVPTPACRAETPVNPLVNC</sequence>
<protein>
    <submittedName>
        <fullName evidence="1">SFRICE_020244</fullName>
    </submittedName>
</protein>
<reference evidence="1" key="1">
    <citation type="submission" date="2016-07" db="EMBL/GenBank/DDBJ databases">
        <authorList>
            <person name="Bretaudeau A."/>
        </authorList>
    </citation>
    <scope>NUCLEOTIDE SEQUENCE</scope>
    <source>
        <strain evidence="1">Rice</strain>
        <tissue evidence="1">Whole body</tissue>
    </source>
</reference>
<dbReference type="EMBL" id="ODYU01001866">
    <property type="protein sequence ID" value="SOQ38662.1"/>
    <property type="molecule type" value="Genomic_DNA"/>
</dbReference>
<accession>A0A2H1VE25</accession>
<proteinExistence type="predicted"/>
<gene>
    <name evidence="1" type="ORF">SFRICE_020244</name>
</gene>
<evidence type="ECO:0000313" key="1">
    <source>
        <dbReference type="EMBL" id="SOQ38662.1"/>
    </source>
</evidence>